<dbReference type="InterPro" id="IPR004014">
    <property type="entry name" value="ATPase_P-typ_cation-transptr_N"/>
</dbReference>
<feature type="transmembrane region" description="Helical" evidence="9">
    <location>
        <begin position="58"/>
        <end position="76"/>
    </location>
</feature>
<reference evidence="11 12" key="1">
    <citation type="journal article" date="2015" name="Nature">
        <title>rRNA introns, odd ribosomes, and small enigmatic genomes across a large radiation of phyla.</title>
        <authorList>
            <person name="Brown C.T."/>
            <person name="Hug L.A."/>
            <person name="Thomas B.C."/>
            <person name="Sharon I."/>
            <person name="Castelle C.J."/>
            <person name="Singh A."/>
            <person name="Wilkins M.J."/>
            <person name="Williams K.H."/>
            <person name="Banfield J.F."/>
        </authorList>
    </citation>
    <scope>NUCLEOTIDE SEQUENCE [LARGE SCALE GENOMIC DNA]</scope>
</reference>
<dbReference type="InterPro" id="IPR008250">
    <property type="entry name" value="ATPase_P-typ_transduc_dom_A_sf"/>
</dbReference>
<gene>
    <name evidence="11" type="ORF">UU48_C0038G0008</name>
</gene>
<dbReference type="Gene3D" id="3.40.1110.10">
    <property type="entry name" value="Calcium-transporting ATPase, cytoplasmic domain N"/>
    <property type="match status" value="1"/>
</dbReference>
<dbReference type="PRINTS" id="PR00119">
    <property type="entry name" value="CATATPASE"/>
</dbReference>
<dbReference type="InterPro" id="IPR023299">
    <property type="entry name" value="ATPase_P-typ_cyto_dom_N"/>
</dbReference>
<dbReference type="Proteomes" id="UP000034746">
    <property type="component" value="Unassembled WGS sequence"/>
</dbReference>
<dbReference type="SMART" id="SM00831">
    <property type="entry name" value="Cation_ATPase_N"/>
    <property type="match status" value="1"/>
</dbReference>
<evidence type="ECO:0000256" key="4">
    <source>
        <dbReference type="ARBA" id="ARBA00022692"/>
    </source>
</evidence>
<dbReference type="InterPro" id="IPR059000">
    <property type="entry name" value="ATPase_P-type_domA"/>
</dbReference>
<evidence type="ECO:0000256" key="1">
    <source>
        <dbReference type="ARBA" id="ARBA00004651"/>
    </source>
</evidence>
<sequence length="439" mass="48214">MSIQSLTPEQVYKALHTGTSGLDDREASERLKTFGPNEIRESPRPSTFHSFAKHLTNLFALLLWVAAIIAFIGEVFKPGEGFSILGFAIMGVIFINGGFAFYQEYRAEKAFEELKKLLPYMVTVIRGGKEKETGANNIVPGDLVLLKEGDRIPADIRLIESSGMKVDNSSFSGESKPVKRDASSLVTGGGQIELIESINLIFAGTSVVMGRGKGVVFATGMSTEFGKIARLTSEVKRGISPLELETIRVTRTITIIAVFLGIIFFSTGVFIGRGFWENFIFALGIVVANVPEGLLPTVTLSLAMGSQRMVKKNALVRRLTSVETLGSVTVICTDKTGTLTQNRMRVVKIYADGLLKEVPEREGFTYPSIEMIIRVSALCNDAHMRDNLITGDPTEKALMEFAKEFLDIDPLIHSGNGWQPCIEKPIKISYMSKAPLKRF</sequence>
<dbReference type="GO" id="GO:0005886">
    <property type="term" value="C:plasma membrane"/>
    <property type="evidence" value="ECO:0007669"/>
    <property type="project" value="UniProtKB-SubCell"/>
</dbReference>
<evidence type="ECO:0000313" key="11">
    <source>
        <dbReference type="EMBL" id="KKR96010.1"/>
    </source>
</evidence>
<dbReference type="PROSITE" id="PS00154">
    <property type="entry name" value="ATPASE_E1_E2"/>
    <property type="match status" value="1"/>
</dbReference>
<dbReference type="InterPro" id="IPR050510">
    <property type="entry name" value="Cation_transp_ATPase_P-type"/>
</dbReference>
<organism evidence="11 12">
    <name type="scientific">Candidatus Uhrbacteria bacterium GW2011_GWF2_41_16</name>
    <dbReference type="NCBI Taxonomy" id="1618997"/>
    <lineage>
        <taxon>Bacteria</taxon>
        <taxon>Candidatus Uhriibacteriota</taxon>
    </lineage>
</organism>
<feature type="transmembrane region" description="Helical" evidence="9">
    <location>
        <begin position="279"/>
        <end position="303"/>
    </location>
</feature>
<dbReference type="GO" id="GO:0016887">
    <property type="term" value="F:ATP hydrolysis activity"/>
    <property type="evidence" value="ECO:0007669"/>
    <property type="project" value="InterPro"/>
</dbReference>
<protein>
    <submittedName>
        <fullName evidence="11">ATPase, P-type (Transporting), HAD superfamily, subfamily IC</fullName>
    </submittedName>
</protein>
<evidence type="ECO:0000259" key="10">
    <source>
        <dbReference type="SMART" id="SM00831"/>
    </source>
</evidence>
<dbReference type="Pfam" id="PF00122">
    <property type="entry name" value="E1-E2_ATPase"/>
    <property type="match status" value="1"/>
</dbReference>
<accession>A0A0G0XGT0</accession>
<evidence type="ECO:0000256" key="8">
    <source>
        <dbReference type="ARBA" id="ARBA00023136"/>
    </source>
</evidence>
<dbReference type="PRINTS" id="PR00121">
    <property type="entry name" value="NAKATPASE"/>
</dbReference>
<keyword evidence="8 9" id="KW-0472">Membrane</keyword>
<keyword evidence="5" id="KW-0547">Nucleotide-binding</keyword>
<keyword evidence="7 9" id="KW-1133">Transmembrane helix</keyword>
<dbReference type="PANTHER" id="PTHR43294:SF21">
    <property type="entry name" value="CATION TRANSPORTING ATPASE"/>
    <property type="match status" value="1"/>
</dbReference>
<dbReference type="GO" id="GO:0005524">
    <property type="term" value="F:ATP binding"/>
    <property type="evidence" value="ECO:0007669"/>
    <property type="project" value="UniProtKB-KW"/>
</dbReference>
<feature type="transmembrane region" description="Helical" evidence="9">
    <location>
        <begin position="82"/>
        <end position="102"/>
    </location>
</feature>
<dbReference type="EMBL" id="LCAU01000038">
    <property type="protein sequence ID" value="KKR96010.1"/>
    <property type="molecule type" value="Genomic_DNA"/>
</dbReference>
<dbReference type="Gene3D" id="3.40.50.1000">
    <property type="entry name" value="HAD superfamily/HAD-like"/>
    <property type="match status" value="1"/>
</dbReference>
<keyword evidence="6" id="KW-0067">ATP-binding</keyword>
<comment type="similarity">
    <text evidence="2">Belongs to the cation transport ATPase (P-type) (TC 3.A.3) family. Type IIA subfamily.</text>
</comment>
<feature type="domain" description="Cation-transporting P-type ATPase N-terminal" evidence="10">
    <location>
        <begin position="2"/>
        <end position="74"/>
    </location>
</feature>
<evidence type="ECO:0000256" key="2">
    <source>
        <dbReference type="ARBA" id="ARBA00005675"/>
    </source>
</evidence>
<keyword evidence="4 9" id="KW-0812">Transmembrane</keyword>
<evidence type="ECO:0000256" key="7">
    <source>
        <dbReference type="ARBA" id="ARBA00022989"/>
    </source>
</evidence>
<evidence type="ECO:0000256" key="3">
    <source>
        <dbReference type="ARBA" id="ARBA00022475"/>
    </source>
</evidence>
<dbReference type="Gene3D" id="1.20.1110.10">
    <property type="entry name" value="Calcium-transporting ATPase, transmembrane domain"/>
    <property type="match status" value="1"/>
</dbReference>
<evidence type="ECO:0000256" key="6">
    <source>
        <dbReference type="ARBA" id="ARBA00022840"/>
    </source>
</evidence>
<dbReference type="InterPro" id="IPR001757">
    <property type="entry name" value="P_typ_ATPase"/>
</dbReference>
<evidence type="ECO:0000256" key="5">
    <source>
        <dbReference type="ARBA" id="ARBA00022741"/>
    </source>
</evidence>
<dbReference type="InterPro" id="IPR023298">
    <property type="entry name" value="ATPase_P-typ_TM_dom_sf"/>
</dbReference>
<name>A0A0G0XGT0_9BACT</name>
<dbReference type="AlphaFoldDB" id="A0A0G0XGT0"/>
<dbReference type="SUPFAM" id="SSF81660">
    <property type="entry name" value="Metal cation-transporting ATPase, ATP-binding domain N"/>
    <property type="match status" value="1"/>
</dbReference>
<evidence type="ECO:0000256" key="9">
    <source>
        <dbReference type="SAM" id="Phobius"/>
    </source>
</evidence>
<dbReference type="SUPFAM" id="SSF81653">
    <property type="entry name" value="Calcium ATPase, transduction domain A"/>
    <property type="match status" value="1"/>
</dbReference>
<comment type="caution">
    <text evidence="11">The sequence shown here is derived from an EMBL/GenBank/DDBJ whole genome shotgun (WGS) entry which is preliminary data.</text>
</comment>
<proteinExistence type="inferred from homology"/>
<keyword evidence="3" id="KW-1003">Cell membrane</keyword>
<dbReference type="Gene3D" id="2.70.150.10">
    <property type="entry name" value="Calcium-transporting ATPase, cytoplasmic transduction domain A"/>
    <property type="match status" value="1"/>
</dbReference>
<dbReference type="Pfam" id="PF00690">
    <property type="entry name" value="Cation_ATPase_N"/>
    <property type="match status" value="1"/>
</dbReference>
<dbReference type="NCBIfam" id="TIGR01494">
    <property type="entry name" value="ATPase_P-type"/>
    <property type="match status" value="1"/>
</dbReference>
<feature type="transmembrane region" description="Helical" evidence="9">
    <location>
        <begin position="253"/>
        <end position="273"/>
    </location>
</feature>
<comment type="subcellular location">
    <subcellularLocation>
        <location evidence="1">Cell membrane</location>
        <topology evidence="1">Multi-pass membrane protein</topology>
    </subcellularLocation>
</comment>
<evidence type="ECO:0000313" key="12">
    <source>
        <dbReference type="Proteomes" id="UP000034746"/>
    </source>
</evidence>
<dbReference type="PANTHER" id="PTHR43294">
    <property type="entry name" value="SODIUM/POTASSIUM-TRANSPORTING ATPASE SUBUNIT ALPHA"/>
    <property type="match status" value="1"/>
</dbReference>
<dbReference type="SUPFAM" id="SSF81665">
    <property type="entry name" value="Calcium ATPase, transmembrane domain M"/>
    <property type="match status" value="1"/>
</dbReference>
<dbReference type="InterPro" id="IPR018303">
    <property type="entry name" value="ATPase_P-typ_P_site"/>
</dbReference>
<dbReference type="InterPro" id="IPR023214">
    <property type="entry name" value="HAD_sf"/>
</dbReference>